<dbReference type="EMBL" id="CAEKKB010000004">
    <property type="protein sequence ID" value="CAB4308236.1"/>
    <property type="molecule type" value="Genomic_DNA"/>
</dbReference>
<dbReference type="Proteomes" id="UP000507245">
    <property type="component" value="Unassembled WGS sequence"/>
</dbReference>
<evidence type="ECO:0000313" key="2">
    <source>
        <dbReference type="Proteomes" id="UP000507245"/>
    </source>
</evidence>
<reference evidence="2" key="1">
    <citation type="journal article" date="2020" name="Genome Biol.">
        <title>Gamete binning: chromosome-level and haplotype-resolved genome assembly enabled by high-throughput single-cell sequencing of gamete genomes.</title>
        <authorList>
            <person name="Campoy J.A."/>
            <person name="Sun H."/>
            <person name="Goel M."/>
            <person name="Jiao W.-B."/>
            <person name="Folz-Donahue K."/>
            <person name="Wang N."/>
            <person name="Rubio M."/>
            <person name="Liu C."/>
            <person name="Kukat C."/>
            <person name="Ruiz D."/>
            <person name="Huettel B."/>
            <person name="Schneeberger K."/>
        </authorList>
    </citation>
    <scope>NUCLEOTIDE SEQUENCE [LARGE SCALE GENOMIC DNA]</scope>
    <source>
        <strain evidence="2">cv. Rojo Pasion</strain>
    </source>
</reference>
<organism evidence="1 2">
    <name type="scientific">Prunus armeniaca</name>
    <name type="common">Apricot</name>
    <name type="synonym">Armeniaca vulgaris</name>
    <dbReference type="NCBI Taxonomy" id="36596"/>
    <lineage>
        <taxon>Eukaryota</taxon>
        <taxon>Viridiplantae</taxon>
        <taxon>Streptophyta</taxon>
        <taxon>Embryophyta</taxon>
        <taxon>Tracheophyta</taxon>
        <taxon>Spermatophyta</taxon>
        <taxon>Magnoliopsida</taxon>
        <taxon>eudicotyledons</taxon>
        <taxon>Gunneridae</taxon>
        <taxon>Pentapetalae</taxon>
        <taxon>rosids</taxon>
        <taxon>fabids</taxon>
        <taxon>Rosales</taxon>
        <taxon>Rosaceae</taxon>
        <taxon>Amygdaloideae</taxon>
        <taxon>Amygdaleae</taxon>
        <taxon>Prunus</taxon>
    </lineage>
</organism>
<dbReference type="AlphaFoldDB" id="A0A6J5X2G0"/>
<accession>A0A6J5X2G0</accession>
<name>A0A6J5X2G0_PRUAR</name>
<gene>
    <name evidence="1" type="ORF">ORAREDHAP_LOCUS27488</name>
</gene>
<protein>
    <submittedName>
        <fullName evidence="1">Uncharacterized protein</fullName>
    </submittedName>
</protein>
<sequence>MEGDFWVFSRESDGSGRWGWDGASSETDSLFVKNAACAIAIVAKKGSRFIRLFLWLAVGFGIECVRERERGFGMGMGMGMGMGWVPGNESRDWET</sequence>
<proteinExistence type="predicted"/>
<evidence type="ECO:0000313" key="1">
    <source>
        <dbReference type="EMBL" id="CAB4308236.1"/>
    </source>
</evidence>
<keyword evidence="2" id="KW-1185">Reference proteome</keyword>